<feature type="non-terminal residue" evidence="2">
    <location>
        <position position="1"/>
    </location>
</feature>
<feature type="compositionally biased region" description="Low complexity" evidence="1">
    <location>
        <begin position="25"/>
        <end position="43"/>
    </location>
</feature>
<dbReference type="EMBL" id="HACG01001312">
    <property type="protein sequence ID" value="CEK48177.1"/>
    <property type="molecule type" value="Transcribed_RNA"/>
</dbReference>
<accession>A0A0B6XVS7</accession>
<feature type="region of interest" description="Disordered" evidence="1">
    <location>
        <begin position="1"/>
        <end position="142"/>
    </location>
</feature>
<organism evidence="2">
    <name type="scientific">Arion vulgaris</name>
    <dbReference type="NCBI Taxonomy" id="1028688"/>
    <lineage>
        <taxon>Eukaryota</taxon>
        <taxon>Metazoa</taxon>
        <taxon>Spiralia</taxon>
        <taxon>Lophotrochozoa</taxon>
        <taxon>Mollusca</taxon>
        <taxon>Gastropoda</taxon>
        <taxon>Heterobranchia</taxon>
        <taxon>Euthyneura</taxon>
        <taxon>Panpulmonata</taxon>
        <taxon>Eupulmonata</taxon>
        <taxon>Stylommatophora</taxon>
        <taxon>Helicina</taxon>
        <taxon>Arionoidea</taxon>
        <taxon>Arionidae</taxon>
        <taxon>Arion</taxon>
    </lineage>
</organism>
<feature type="compositionally biased region" description="Polar residues" evidence="1">
    <location>
        <begin position="57"/>
        <end position="106"/>
    </location>
</feature>
<reference evidence="2" key="1">
    <citation type="submission" date="2014-12" db="EMBL/GenBank/DDBJ databases">
        <title>Insight into the proteome of Arion vulgaris.</title>
        <authorList>
            <person name="Aradska J."/>
            <person name="Bulat T."/>
            <person name="Smidak R."/>
            <person name="Sarate P."/>
            <person name="Gangsoo J."/>
            <person name="Sialana F."/>
            <person name="Bilban M."/>
            <person name="Lubec G."/>
        </authorList>
    </citation>
    <scope>NUCLEOTIDE SEQUENCE</scope>
    <source>
        <tissue evidence="2">Skin</tissue>
    </source>
</reference>
<gene>
    <name evidence="2" type="primary">ORF3289</name>
</gene>
<name>A0A0B6XVS7_9EUPU</name>
<evidence type="ECO:0000256" key="1">
    <source>
        <dbReference type="SAM" id="MobiDB-lite"/>
    </source>
</evidence>
<sequence length="164" mass="16988">LGSKVISSPSKSVTASSKPVPPQKPTLTSSPSKSTSSRTVPRPASTTYPNHSLLPNDINNASTKVRPSSTVSGTSEASYVKTSEISKQSSASDRSANVNQNITTTKPVAARRSDLGPSAANRKSGAPLPTRHKSQSESTSIIPSVKVVANDGNVKLSFSKSAIN</sequence>
<feature type="compositionally biased region" description="Low complexity" evidence="1">
    <location>
        <begin position="7"/>
        <end position="18"/>
    </location>
</feature>
<evidence type="ECO:0000313" key="2">
    <source>
        <dbReference type="EMBL" id="CEK48177.1"/>
    </source>
</evidence>
<proteinExistence type="predicted"/>
<feature type="non-terminal residue" evidence="2">
    <location>
        <position position="164"/>
    </location>
</feature>
<dbReference type="AlphaFoldDB" id="A0A0B6XVS7"/>
<protein>
    <submittedName>
        <fullName evidence="2">Uncharacterized protein</fullName>
    </submittedName>
</protein>